<organism evidence="1 2">
    <name type="scientific">Mucuna pruriens</name>
    <name type="common">Velvet bean</name>
    <name type="synonym">Dolichos pruriens</name>
    <dbReference type="NCBI Taxonomy" id="157652"/>
    <lineage>
        <taxon>Eukaryota</taxon>
        <taxon>Viridiplantae</taxon>
        <taxon>Streptophyta</taxon>
        <taxon>Embryophyta</taxon>
        <taxon>Tracheophyta</taxon>
        <taxon>Spermatophyta</taxon>
        <taxon>Magnoliopsida</taxon>
        <taxon>eudicotyledons</taxon>
        <taxon>Gunneridae</taxon>
        <taxon>Pentapetalae</taxon>
        <taxon>rosids</taxon>
        <taxon>fabids</taxon>
        <taxon>Fabales</taxon>
        <taxon>Fabaceae</taxon>
        <taxon>Papilionoideae</taxon>
        <taxon>50 kb inversion clade</taxon>
        <taxon>NPAAA clade</taxon>
        <taxon>indigoferoid/millettioid clade</taxon>
        <taxon>Phaseoleae</taxon>
        <taxon>Mucuna</taxon>
    </lineage>
</organism>
<comment type="caution">
    <text evidence="1">The sequence shown here is derived from an EMBL/GenBank/DDBJ whole genome shotgun (WGS) entry which is preliminary data.</text>
</comment>
<keyword evidence="2" id="KW-1185">Reference proteome</keyword>
<accession>A0A371HA24</accession>
<feature type="non-terminal residue" evidence="1">
    <location>
        <position position="1"/>
    </location>
</feature>
<reference evidence="1" key="1">
    <citation type="submission" date="2018-05" db="EMBL/GenBank/DDBJ databases">
        <title>Draft genome of Mucuna pruriens seed.</title>
        <authorList>
            <person name="Nnadi N.E."/>
            <person name="Vos R."/>
            <person name="Hasami M.H."/>
            <person name="Devisetty U.K."/>
            <person name="Aguiy J.C."/>
        </authorList>
    </citation>
    <scope>NUCLEOTIDE SEQUENCE [LARGE SCALE GENOMIC DNA]</scope>
    <source>
        <strain evidence="1">JCA_2017</strain>
    </source>
</reference>
<evidence type="ECO:0000313" key="2">
    <source>
        <dbReference type="Proteomes" id="UP000257109"/>
    </source>
</evidence>
<proteinExistence type="predicted"/>
<protein>
    <submittedName>
        <fullName evidence="1">Uncharacterized protein</fullName>
    </submittedName>
</protein>
<dbReference type="EMBL" id="QJKJ01003177">
    <property type="protein sequence ID" value="RDX99660.1"/>
    <property type="molecule type" value="Genomic_DNA"/>
</dbReference>
<name>A0A371HA24_MUCPR</name>
<dbReference type="Proteomes" id="UP000257109">
    <property type="component" value="Unassembled WGS sequence"/>
</dbReference>
<gene>
    <name evidence="1" type="ORF">CR513_17269</name>
</gene>
<dbReference type="AlphaFoldDB" id="A0A371HA24"/>
<evidence type="ECO:0000313" key="1">
    <source>
        <dbReference type="EMBL" id="RDX99660.1"/>
    </source>
</evidence>
<sequence length="59" mass="6836">MRHVPKVCRYTQGPTRAITFVHVTLTLIRRFRLLVEIVSDNSTQFASWTVADFCAQLKL</sequence>